<gene>
    <name evidence="1" type="ORF">MUN76_13635</name>
</gene>
<dbReference type="Gene3D" id="3.40.50.20">
    <property type="match status" value="1"/>
</dbReference>
<evidence type="ECO:0000313" key="1">
    <source>
        <dbReference type="EMBL" id="UOQ60066.1"/>
    </source>
</evidence>
<dbReference type="InterPro" id="IPR011004">
    <property type="entry name" value="Trimer_LpxA-like_sf"/>
</dbReference>
<dbReference type="PANTHER" id="PTHR43300">
    <property type="entry name" value="ACETYLTRANSFERASE"/>
    <property type="match status" value="1"/>
</dbReference>
<dbReference type="InterPro" id="IPR050179">
    <property type="entry name" value="Trans_hexapeptide_repeat"/>
</dbReference>
<dbReference type="Pfam" id="PF00132">
    <property type="entry name" value="Hexapep"/>
    <property type="match status" value="1"/>
</dbReference>
<protein>
    <recommendedName>
        <fullName evidence="3">Acetyltransferase</fullName>
    </recommendedName>
</protein>
<keyword evidence="2" id="KW-1185">Reference proteome</keyword>
<dbReference type="PANTHER" id="PTHR43300:SF7">
    <property type="entry name" value="UDP-N-ACETYLBACILLOSAMINE N-ACETYLTRANSFERASE"/>
    <property type="match status" value="1"/>
</dbReference>
<dbReference type="SUPFAM" id="SSF51161">
    <property type="entry name" value="Trimeric LpxA-like enzymes"/>
    <property type="match status" value="1"/>
</dbReference>
<sequence length="233" mass="24271">MIFSSSGRPPRRMLCYGASGTGSQIALDLRYQGGSEIAFLGYVDDVQDPRRTIEPEFPIYSFEELRELDDVGVFVSVHDPAGRARVCERLKAHGIPLLGARGVPHLAHPNAEVGEGSVVGSTTRLGLSTRLGLGVLALGDLVAHDVEVGDFATLAIGSVVLGHVRIGAGAFIGARAVIGNGSLDRPVLIGDGARVGPGAVVHGNVPPGETVIGPQAMPISRWRSLFARPSGNA</sequence>
<evidence type="ECO:0000313" key="2">
    <source>
        <dbReference type="Proteomes" id="UP000831775"/>
    </source>
</evidence>
<dbReference type="Gene3D" id="2.160.10.10">
    <property type="entry name" value="Hexapeptide repeat proteins"/>
    <property type="match status" value="1"/>
</dbReference>
<reference evidence="1 2" key="1">
    <citation type="submission" date="2022-04" db="EMBL/GenBank/DDBJ databases">
        <title>Leucobacter sp. isolated from rhizosphere of onion.</title>
        <authorList>
            <person name="Won M."/>
            <person name="Lee C.-M."/>
            <person name="Woen H.-Y."/>
            <person name="Kwon S.-W."/>
        </authorList>
    </citation>
    <scope>NUCLEOTIDE SEQUENCE [LARGE SCALE GENOMIC DNA]</scope>
    <source>
        <strain evidence="1 2">H25R-14</strain>
    </source>
</reference>
<name>A0ABY4FUT1_9MICO</name>
<dbReference type="EMBL" id="CP095043">
    <property type="protein sequence ID" value="UOQ60066.1"/>
    <property type="molecule type" value="Genomic_DNA"/>
</dbReference>
<dbReference type="RefSeq" id="WP_244685406.1">
    <property type="nucleotide sequence ID" value="NZ_CP095043.1"/>
</dbReference>
<dbReference type="InterPro" id="IPR001451">
    <property type="entry name" value="Hexapep"/>
</dbReference>
<dbReference type="Proteomes" id="UP000831775">
    <property type="component" value="Chromosome"/>
</dbReference>
<accession>A0ABY4FUT1</accession>
<organism evidence="1 2">
    <name type="scientific">Leucobacter rhizosphaerae</name>
    <dbReference type="NCBI Taxonomy" id="2932245"/>
    <lineage>
        <taxon>Bacteria</taxon>
        <taxon>Bacillati</taxon>
        <taxon>Actinomycetota</taxon>
        <taxon>Actinomycetes</taxon>
        <taxon>Micrococcales</taxon>
        <taxon>Microbacteriaceae</taxon>
        <taxon>Leucobacter</taxon>
    </lineage>
</organism>
<evidence type="ECO:0008006" key="3">
    <source>
        <dbReference type="Google" id="ProtNLM"/>
    </source>
</evidence>
<proteinExistence type="predicted"/>